<dbReference type="Proteomes" id="UP000015105">
    <property type="component" value="Chromosome 7D"/>
</dbReference>
<reference evidence="2" key="4">
    <citation type="submission" date="2019-03" db="UniProtKB">
        <authorList>
            <consortium name="EnsemblPlants"/>
        </authorList>
    </citation>
    <scope>IDENTIFICATION</scope>
</reference>
<evidence type="ECO:0000313" key="2">
    <source>
        <dbReference type="EnsemblPlants" id="AET7Gv20983100.52"/>
    </source>
</evidence>
<accession>A0A453SLB2</accession>
<name>A0A453SLB2_AEGTS</name>
<keyword evidence="3" id="KW-1185">Reference proteome</keyword>
<feature type="region of interest" description="Disordered" evidence="1">
    <location>
        <begin position="50"/>
        <end position="82"/>
    </location>
</feature>
<reference evidence="3" key="1">
    <citation type="journal article" date="2014" name="Science">
        <title>Ancient hybridizations among the ancestral genomes of bread wheat.</title>
        <authorList>
            <consortium name="International Wheat Genome Sequencing Consortium,"/>
            <person name="Marcussen T."/>
            <person name="Sandve S.R."/>
            <person name="Heier L."/>
            <person name="Spannagl M."/>
            <person name="Pfeifer M."/>
            <person name="Jakobsen K.S."/>
            <person name="Wulff B.B."/>
            <person name="Steuernagel B."/>
            <person name="Mayer K.F."/>
            <person name="Olsen O.A."/>
        </authorList>
    </citation>
    <scope>NUCLEOTIDE SEQUENCE [LARGE SCALE GENOMIC DNA]</scope>
    <source>
        <strain evidence="3">cv. AL8/78</strain>
    </source>
</reference>
<sequence length="82" mass="9647">MRLIKMNKEVTVKEEELDATEDVDDHPLCHKHGSLLNYLHCLHTAVSEQRRSTQSSVVEERNEAHIRKSCSFQQQQQKNKFK</sequence>
<protein>
    <submittedName>
        <fullName evidence="2">Uncharacterized protein</fullName>
    </submittedName>
</protein>
<reference evidence="2" key="5">
    <citation type="journal article" date="2021" name="G3 (Bethesda)">
        <title>Aegilops tauschii genome assembly Aet v5.0 features greater sequence contiguity and improved annotation.</title>
        <authorList>
            <person name="Wang L."/>
            <person name="Zhu T."/>
            <person name="Rodriguez J.C."/>
            <person name="Deal K.R."/>
            <person name="Dubcovsky J."/>
            <person name="McGuire P.E."/>
            <person name="Lux T."/>
            <person name="Spannagl M."/>
            <person name="Mayer K.F.X."/>
            <person name="Baldrich P."/>
            <person name="Meyers B.C."/>
            <person name="Huo N."/>
            <person name="Gu Y.Q."/>
            <person name="Zhou H."/>
            <person name="Devos K.M."/>
            <person name="Bennetzen J.L."/>
            <person name="Unver T."/>
            <person name="Budak H."/>
            <person name="Gulick P.J."/>
            <person name="Galiba G."/>
            <person name="Kalapos B."/>
            <person name="Nelson D.R."/>
            <person name="Li P."/>
            <person name="You F.M."/>
            <person name="Luo M.C."/>
            <person name="Dvorak J."/>
        </authorList>
    </citation>
    <scope>NUCLEOTIDE SEQUENCE [LARGE SCALE GENOMIC DNA]</scope>
    <source>
        <strain evidence="2">cv. AL8/78</strain>
    </source>
</reference>
<reference evidence="3" key="2">
    <citation type="journal article" date="2017" name="Nat. Plants">
        <title>The Aegilops tauschii genome reveals multiple impacts of transposons.</title>
        <authorList>
            <person name="Zhao G."/>
            <person name="Zou C."/>
            <person name="Li K."/>
            <person name="Wang K."/>
            <person name="Li T."/>
            <person name="Gao L."/>
            <person name="Zhang X."/>
            <person name="Wang H."/>
            <person name="Yang Z."/>
            <person name="Liu X."/>
            <person name="Jiang W."/>
            <person name="Mao L."/>
            <person name="Kong X."/>
            <person name="Jiao Y."/>
            <person name="Jia J."/>
        </authorList>
    </citation>
    <scope>NUCLEOTIDE SEQUENCE [LARGE SCALE GENOMIC DNA]</scope>
    <source>
        <strain evidence="3">cv. AL8/78</strain>
    </source>
</reference>
<dbReference type="Gramene" id="AET7Gv20983100.52">
    <property type="protein sequence ID" value="AET7Gv20983100.52"/>
    <property type="gene ID" value="AET7Gv20983100"/>
</dbReference>
<dbReference type="EnsemblPlants" id="AET7Gv20983100.52">
    <property type="protein sequence ID" value="AET7Gv20983100.52"/>
    <property type="gene ID" value="AET7Gv20983100"/>
</dbReference>
<dbReference type="AlphaFoldDB" id="A0A453SLB2"/>
<evidence type="ECO:0000313" key="3">
    <source>
        <dbReference type="Proteomes" id="UP000015105"/>
    </source>
</evidence>
<reference evidence="2" key="3">
    <citation type="journal article" date="2017" name="Nature">
        <title>Genome sequence of the progenitor of the wheat D genome Aegilops tauschii.</title>
        <authorList>
            <person name="Luo M.C."/>
            <person name="Gu Y.Q."/>
            <person name="Puiu D."/>
            <person name="Wang H."/>
            <person name="Twardziok S.O."/>
            <person name="Deal K.R."/>
            <person name="Huo N."/>
            <person name="Zhu T."/>
            <person name="Wang L."/>
            <person name="Wang Y."/>
            <person name="McGuire P.E."/>
            <person name="Liu S."/>
            <person name="Long H."/>
            <person name="Ramasamy R.K."/>
            <person name="Rodriguez J.C."/>
            <person name="Van S.L."/>
            <person name="Yuan L."/>
            <person name="Wang Z."/>
            <person name="Xia Z."/>
            <person name="Xiao L."/>
            <person name="Anderson O.D."/>
            <person name="Ouyang S."/>
            <person name="Liang Y."/>
            <person name="Zimin A.V."/>
            <person name="Pertea G."/>
            <person name="Qi P."/>
            <person name="Bennetzen J.L."/>
            <person name="Dai X."/>
            <person name="Dawson M.W."/>
            <person name="Muller H.G."/>
            <person name="Kugler K."/>
            <person name="Rivarola-Duarte L."/>
            <person name="Spannagl M."/>
            <person name="Mayer K.F.X."/>
            <person name="Lu F.H."/>
            <person name="Bevan M.W."/>
            <person name="Leroy P."/>
            <person name="Li P."/>
            <person name="You F.M."/>
            <person name="Sun Q."/>
            <person name="Liu Z."/>
            <person name="Lyons E."/>
            <person name="Wicker T."/>
            <person name="Salzberg S.L."/>
            <person name="Devos K.M."/>
            <person name="Dvorak J."/>
        </authorList>
    </citation>
    <scope>NUCLEOTIDE SEQUENCE [LARGE SCALE GENOMIC DNA]</scope>
    <source>
        <strain evidence="2">cv. AL8/78</strain>
    </source>
</reference>
<proteinExistence type="predicted"/>
<organism evidence="2 3">
    <name type="scientific">Aegilops tauschii subsp. strangulata</name>
    <name type="common">Goatgrass</name>
    <dbReference type="NCBI Taxonomy" id="200361"/>
    <lineage>
        <taxon>Eukaryota</taxon>
        <taxon>Viridiplantae</taxon>
        <taxon>Streptophyta</taxon>
        <taxon>Embryophyta</taxon>
        <taxon>Tracheophyta</taxon>
        <taxon>Spermatophyta</taxon>
        <taxon>Magnoliopsida</taxon>
        <taxon>Liliopsida</taxon>
        <taxon>Poales</taxon>
        <taxon>Poaceae</taxon>
        <taxon>BOP clade</taxon>
        <taxon>Pooideae</taxon>
        <taxon>Triticodae</taxon>
        <taxon>Triticeae</taxon>
        <taxon>Triticinae</taxon>
        <taxon>Aegilops</taxon>
    </lineage>
</organism>
<feature type="compositionally biased region" description="Low complexity" evidence="1">
    <location>
        <begin position="73"/>
        <end position="82"/>
    </location>
</feature>
<evidence type="ECO:0000256" key="1">
    <source>
        <dbReference type="SAM" id="MobiDB-lite"/>
    </source>
</evidence>